<keyword evidence="8" id="KW-1015">Disulfide bond</keyword>
<dbReference type="InterPro" id="IPR003720">
    <property type="entry name" value="tRNA_STrfase"/>
</dbReference>
<feature type="binding site" evidence="10">
    <location>
        <position position="280"/>
    </location>
    <ligand>
        <name>ATP</name>
        <dbReference type="ChEBI" id="CHEBI:30616"/>
    </ligand>
</feature>
<comment type="caution">
    <text evidence="13">The sequence shown here is derived from an EMBL/GenBank/DDBJ whole genome shotgun (WGS) entry which is preliminary data.</text>
</comment>
<dbReference type="GO" id="GO:0009229">
    <property type="term" value="P:thiamine diphosphate biosynthetic process"/>
    <property type="evidence" value="ECO:0007669"/>
    <property type="project" value="UniProtKB-UniRule"/>
</dbReference>
<comment type="subcellular location">
    <subcellularLocation>
        <location evidence="10">Cytoplasm</location>
    </subcellularLocation>
</comment>
<dbReference type="CDD" id="cd00158">
    <property type="entry name" value="RHOD"/>
    <property type="match status" value="1"/>
</dbReference>
<dbReference type="InterPro" id="IPR054173">
    <property type="entry name" value="ThiI_fer"/>
</dbReference>
<name>A0A369T9M8_9PROT</name>
<reference evidence="13 14" key="1">
    <citation type="submission" date="2018-07" db="EMBL/GenBank/DDBJ databases">
        <title>Venubactetium sediminum gen. nov., sp. nov., isolated from a marine solar saltern.</title>
        <authorList>
            <person name="Wang S."/>
        </authorList>
    </citation>
    <scope>NUCLEOTIDE SEQUENCE [LARGE SCALE GENOMIC DNA]</scope>
    <source>
        <strain evidence="13 14">WD2A32</strain>
    </source>
</reference>
<evidence type="ECO:0000313" key="14">
    <source>
        <dbReference type="Proteomes" id="UP000253941"/>
    </source>
</evidence>
<dbReference type="CDD" id="cd11716">
    <property type="entry name" value="THUMP_ThiI"/>
    <property type="match status" value="1"/>
</dbReference>
<comment type="pathway">
    <text evidence="10">Cofactor biosynthesis; thiamine diphosphate biosynthesis.</text>
</comment>
<dbReference type="Pfam" id="PF02568">
    <property type="entry name" value="ThiI"/>
    <property type="match status" value="1"/>
</dbReference>
<evidence type="ECO:0000313" key="13">
    <source>
        <dbReference type="EMBL" id="RDD62000.1"/>
    </source>
</evidence>
<keyword evidence="4 10" id="KW-0547">Nucleotide-binding</keyword>
<dbReference type="GO" id="GO:0140741">
    <property type="term" value="F:tRNA-uracil-4 sulfurtransferase activity"/>
    <property type="evidence" value="ECO:0007669"/>
    <property type="project" value="UniProtKB-EC"/>
</dbReference>
<dbReference type="SUPFAM" id="SSF52402">
    <property type="entry name" value="Adenine nucleotide alpha hydrolases-like"/>
    <property type="match status" value="1"/>
</dbReference>
<dbReference type="InterPro" id="IPR049962">
    <property type="entry name" value="THUMP_ThiI"/>
</dbReference>
<keyword evidence="9" id="KW-0676">Redox-active center</keyword>
<dbReference type="PANTHER" id="PTHR43209:SF1">
    <property type="entry name" value="TRNA SULFURTRANSFERASE"/>
    <property type="match status" value="1"/>
</dbReference>
<dbReference type="InterPro" id="IPR004114">
    <property type="entry name" value="THUMP_dom"/>
</dbReference>
<evidence type="ECO:0000259" key="11">
    <source>
        <dbReference type="PROSITE" id="PS50206"/>
    </source>
</evidence>
<feature type="binding site" evidence="10">
    <location>
        <begin position="176"/>
        <end position="177"/>
    </location>
    <ligand>
        <name>ATP</name>
        <dbReference type="ChEBI" id="CHEBI:30616"/>
    </ligand>
</feature>
<comment type="function">
    <text evidence="10">Catalyzes the ATP-dependent transfer of a sulfur to tRNA to produce 4-thiouridine in position 8 of tRNAs, which functions as a near-UV photosensor. Also catalyzes the transfer of sulfur to the sulfur carrier protein ThiS, forming ThiS-thiocarboxylate. This is a step in the synthesis of thiazole, in the thiamine biosynthesis pathway. The sulfur is donated as persulfide by IscS.</text>
</comment>
<feature type="domain" description="THUMP" evidence="12">
    <location>
        <begin position="57"/>
        <end position="158"/>
    </location>
</feature>
<evidence type="ECO:0000259" key="12">
    <source>
        <dbReference type="PROSITE" id="PS51165"/>
    </source>
</evidence>
<evidence type="ECO:0000256" key="4">
    <source>
        <dbReference type="ARBA" id="ARBA00022741"/>
    </source>
</evidence>
<keyword evidence="5 10" id="KW-0067">ATP-binding</keyword>
<keyword evidence="7 10" id="KW-0784">Thiamine biosynthesis</keyword>
<evidence type="ECO:0000256" key="9">
    <source>
        <dbReference type="ARBA" id="ARBA00023284"/>
    </source>
</evidence>
<dbReference type="GO" id="GO:0009228">
    <property type="term" value="P:thiamine biosynthetic process"/>
    <property type="evidence" value="ECO:0007669"/>
    <property type="project" value="UniProtKB-KW"/>
</dbReference>
<keyword evidence="14" id="KW-1185">Reference proteome</keyword>
<dbReference type="PROSITE" id="PS50206">
    <property type="entry name" value="RHODANESE_3"/>
    <property type="match status" value="1"/>
</dbReference>
<dbReference type="GO" id="GO:0052837">
    <property type="term" value="P:thiazole biosynthetic process"/>
    <property type="evidence" value="ECO:0007669"/>
    <property type="project" value="TreeGrafter"/>
</dbReference>
<evidence type="ECO:0000256" key="3">
    <source>
        <dbReference type="ARBA" id="ARBA00022679"/>
    </source>
</evidence>
<dbReference type="PANTHER" id="PTHR43209">
    <property type="entry name" value="TRNA SULFURTRANSFERASE"/>
    <property type="match status" value="1"/>
</dbReference>
<dbReference type="InterPro" id="IPR014729">
    <property type="entry name" value="Rossmann-like_a/b/a_fold"/>
</dbReference>
<protein>
    <recommendedName>
        <fullName evidence="10">tRNA sulfurtransferase</fullName>
        <ecNumber evidence="10">2.8.1.4</ecNumber>
    </recommendedName>
    <alternativeName>
        <fullName evidence="10">Sulfur carrier protein ThiS sulfurtransferase</fullName>
    </alternativeName>
    <alternativeName>
        <fullName evidence="10">Thiamine biosynthesis protein ThiI</fullName>
    </alternativeName>
    <alternativeName>
        <fullName evidence="10">tRNA 4-thiouridine synthase</fullName>
    </alternativeName>
</protein>
<dbReference type="SMART" id="SM00981">
    <property type="entry name" value="THUMP"/>
    <property type="match status" value="1"/>
</dbReference>
<evidence type="ECO:0000256" key="5">
    <source>
        <dbReference type="ARBA" id="ARBA00022840"/>
    </source>
</evidence>
<dbReference type="Proteomes" id="UP000253941">
    <property type="component" value="Unassembled WGS sequence"/>
</dbReference>
<dbReference type="HAMAP" id="MF_00021">
    <property type="entry name" value="ThiI"/>
    <property type="match status" value="1"/>
</dbReference>
<dbReference type="SMART" id="SM00450">
    <property type="entry name" value="RHOD"/>
    <property type="match status" value="1"/>
</dbReference>
<dbReference type="Pfam" id="PF02926">
    <property type="entry name" value="THUMP"/>
    <property type="match status" value="1"/>
</dbReference>
<dbReference type="GO" id="GO:0005524">
    <property type="term" value="F:ATP binding"/>
    <property type="evidence" value="ECO:0007669"/>
    <property type="project" value="UniProtKB-UniRule"/>
</dbReference>
<dbReference type="GO" id="GO:0005829">
    <property type="term" value="C:cytosol"/>
    <property type="evidence" value="ECO:0007669"/>
    <property type="project" value="TreeGrafter"/>
</dbReference>
<dbReference type="UniPathway" id="UPA00060"/>
<feature type="binding site" evidence="10">
    <location>
        <position position="289"/>
    </location>
    <ligand>
        <name>ATP</name>
        <dbReference type="ChEBI" id="CHEBI:30616"/>
    </ligand>
</feature>
<evidence type="ECO:0000256" key="7">
    <source>
        <dbReference type="ARBA" id="ARBA00022977"/>
    </source>
</evidence>
<dbReference type="AlphaFoldDB" id="A0A369T9M8"/>
<dbReference type="Pfam" id="PF22025">
    <property type="entry name" value="ThiI_fer"/>
    <property type="match status" value="1"/>
</dbReference>
<organism evidence="13 14">
    <name type="scientific">Ferruginivarius sediminum</name>
    <dbReference type="NCBI Taxonomy" id="2661937"/>
    <lineage>
        <taxon>Bacteria</taxon>
        <taxon>Pseudomonadati</taxon>
        <taxon>Pseudomonadota</taxon>
        <taxon>Alphaproteobacteria</taxon>
        <taxon>Rhodospirillales</taxon>
        <taxon>Rhodospirillaceae</taxon>
        <taxon>Ferruginivarius</taxon>
    </lineage>
</organism>
<comment type="catalytic activity">
    <reaction evidence="10">
        <text>[ThiS sulfur-carrier protein]-C-terminal Gly-Gly-AMP + S-sulfanyl-L-cysteinyl-[cysteine desulfurase] + AH2 = [ThiS sulfur-carrier protein]-C-terminal-Gly-aminoethanethioate + L-cysteinyl-[cysteine desulfurase] + A + AMP + 2 H(+)</text>
        <dbReference type="Rhea" id="RHEA:43340"/>
        <dbReference type="Rhea" id="RHEA-COMP:12157"/>
        <dbReference type="Rhea" id="RHEA-COMP:12158"/>
        <dbReference type="Rhea" id="RHEA-COMP:12910"/>
        <dbReference type="Rhea" id="RHEA-COMP:19908"/>
        <dbReference type="ChEBI" id="CHEBI:13193"/>
        <dbReference type="ChEBI" id="CHEBI:15378"/>
        <dbReference type="ChEBI" id="CHEBI:17499"/>
        <dbReference type="ChEBI" id="CHEBI:29950"/>
        <dbReference type="ChEBI" id="CHEBI:61963"/>
        <dbReference type="ChEBI" id="CHEBI:90618"/>
        <dbReference type="ChEBI" id="CHEBI:232372"/>
        <dbReference type="ChEBI" id="CHEBI:456215"/>
    </reaction>
</comment>
<dbReference type="EC" id="2.8.1.4" evidence="10"/>
<gene>
    <name evidence="10" type="primary">thiI</name>
    <name evidence="13" type="ORF">DRB17_10780</name>
</gene>
<dbReference type="InterPro" id="IPR020536">
    <property type="entry name" value="ThiI_AANH"/>
</dbReference>
<comment type="catalytic activity">
    <reaction evidence="10">
        <text>[ThiI sulfur-carrier protein]-S-sulfanyl-L-cysteine + a uridine in tRNA + 2 reduced [2Fe-2S]-[ferredoxin] + ATP + H(+) = [ThiI sulfur-carrier protein]-L-cysteine + a 4-thiouridine in tRNA + 2 oxidized [2Fe-2S]-[ferredoxin] + AMP + diphosphate</text>
        <dbReference type="Rhea" id="RHEA:24176"/>
        <dbReference type="Rhea" id="RHEA-COMP:10000"/>
        <dbReference type="Rhea" id="RHEA-COMP:10001"/>
        <dbReference type="Rhea" id="RHEA-COMP:13337"/>
        <dbReference type="Rhea" id="RHEA-COMP:13338"/>
        <dbReference type="Rhea" id="RHEA-COMP:13339"/>
        <dbReference type="Rhea" id="RHEA-COMP:13340"/>
        <dbReference type="ChEBI" id="CHEBI:15378"/>
        <dbReference type="ChEBI" id="CHEBI:29950"/>
        <dbReference type="ChEBI" id="CHEBI:30616"/>
        <dbReference type="ChEBI" id="CHEBI:33019"/>
        <dbReference type="ChEBI" id="CHEBI:33737"/>
        <dbReference type="ChEBI" id="CHEBI:33738"/>
        <dbReference type="ChEBI" id="CHEBI:61963"/>
        <dbReference type="ChEBI" id="CHEBI:65315"/>
        <dbReference type="ChEBI" id="CHEBI:136798"/>
        <dbReference type="ChEBI" id="CHEBI:456215"/>
        <dbReference type="EC" id="2.8.1.4"/>
    </reaction>
</comment>
<evidence type="ECO:0000256" key="8">
    <source>
        <dbReference type="ARBA" id="ARBA00023157"/>
    </source>
</evidence>
<keyword evidence="2 10" id="KW-0820">tRNA-binding</keyword>
<dbReference type="GO" id="GO:0004810">
    <property type="term" value="F:CCA tRNA nucleotidyltransferase activity"/>
    <property type="evidence" value="ECO:0007669"/>
    <property type="project" value="InterPro"/>
</dbReference>
<dbReference type="SUPFAM" id="SSF52821">
    <property type="entry name" value="Rhodanese/Cell cycle control phosphatase"/>
    <property type="match status" value="1"/>
</dbReference>
<evidence type="ECO:0000256" key="1">
    <source>
        <dbReference type="ARBA" id="ARBA00022490"/>
    </source>
</evidence>
<feature type="domain" description="Rhodanese" evidence="11">
    <location>
        <begin position="395"/>
        <end position="482"/>
    </location>
</feature>
<dbReference type="Pfam" id="PF00581">
    <property type="entry name" value="Rhodanese"/>
    <property type="match status" value="1"/>
</dbReference>
<sequence length="489" mass="53777">MIVVRPGAEEAIKSGRTRQFWREKLRDSIADALTRGGIEHELRLSFGRIFVATPRVDEALGILPYVFGVSTFSPVRAVAPAEMDEIVRIGKEACHGTVRGRTYAVRCGRQGGHSFSSVEVERTLGAALNEGATVDLDNPEVTVRVEVLGGRAVITEERRQGAGGLPAGMQGRALALLSGGYDSAVAAWRTMRRGVELDLLLCNLGGAAQERMVLQVAKFLYEAWGHGQQSRFHVLDFRPVMEDIRAHIRPGLWQVALKRQMYRAGCRVAAETKAEALVTGEAIGQVSSQTLGNLQAIEPVADRPVLRPLLGFDKQEILDAARAIGTAPLSERVRETCALAGGRPAVRSRPGTLERAEAALDPALLAHGVEGRKVLDLRKVTPDELRQPYLFVRDISEDAVVIDCQPRHMYRAWHAPGAEHWEADRLARDYRRLPREKTYVLYCTFGTQTPVLAELMQQAGYEAYAFEGGLSRVQACVEGKETEAVRRAV</sequence>
<evidence type="ECO:0000256" key="2">
    <source>
        <dbReference type="ARBA" id="ARBA00022555"/>
    </source>
</evidence>
<accession>A0A369T9M8</accession>
<dbReference type="GO" id="GO:0002937">
    <property type="term" value="P:tRNA 4-thiouridine biosynthesis"/>
    <property type="evidence" value="ECO:0007669"/>
    <property type="project" value="TreeGrafter"/>
</dbReference>
<dbReference type="PROSITE" id="PS51165">
    <property type="entry name" value="THUMP"/>
    <property type="match status" value="1"/>
</dbReference>
<evidence type="ECO:0000256" key="10">
    <source>
        <dbReference type="HAMAP-Rule" id="MF_00021"/>
    </source>
</evidence>
<dbReference type="InterPro" id="IPR001763">
    <property type="entry name" value="Rhodanese-like_dom"/>
</dbReference>
<comment type="similarity">
    <text evidence="10">Belongs to the ThiI family.</text>
</comment>
<dbReference type="EMBL" id="QPMH01000008">
    <property type="protein sequence ID" value="RDD62000.1"/>
    <property type="molecule type" value="Genomic_DNA"/>
</dbReference>
<keyword evidence="3 10" id="KW-0808">Transferase</keyword>
<proteinExistence type="inferred from homology"/>
<dbReference type="GO" id="GO:0000049">
    <property type="term" value="F:tRNA binding"/>
    <property type="evidence" value="ECO:0007669"/>
    <property type="project" value="UniProtKB-UniRule"/>
</dbReference>
<dbReference type="Gene3D" id="3.40.250.10">
    <property type="entry name" value="Rhodanese-like domain"/>
    <property type="match status" value="1"/>
</dbReference>
<comment type="caution">
    <text evidence="10">Lacks conserved residue(s) required for the propagation of feature annotation.</text>
</comment>
<evidence type="ECO:0000256" key="6">
    <source>
        <dbReference type="ARBA" id="ARBA00022884"/>
    </source>
</evidence>
<dbReference type="Gene3D" id="3.30.2130.30">
    <property type="match status" value="1"/>
</dbReference>
<feature type="active site" description="Cysteine persulfide intermediate" evidence="10">
    <location>
        <position position="443"/>
    </location>
</feature>
<keyword evidence="1 10" id="KW-0963">Cytoplasm</keyword>
<dbReference type="InterPro" id="IPR050102">
    <property type="entry name" value="tRNA_sulfurtransferase_ThiI"/>
</dbReference>
<keyword evidence="6 10" id="KW-0694">RNA-binding</keyword>
<dbReference type="Gene3D" id="3.40.50.620">
    <property type="entry name" value="HUPs"/>
    <property type="match status" value="1"/>
</dbReference>
<dbReference type="SUPFAM" id="SSF143437">
    <property type="entry name" value="THUMP domain-like"/>
    <property type="match status" value="1"/>
</dbReference>
<feature type="binding site" evidence="10">
    <location>
        <position position="258"/>
    </location>
    <ligand>
        <name>ATP</name>
        <dbReference type="ChEBI" id="CHEBI:30616"/>
    </ligand>
</feature>
<dbReference type="InterPro" id="IPR036873">
    <property type="entry name" value="Rhodanese-like_dom_sf"/>
</dbReference>